<dbReference type="Gene3D" id="3.30.70.1820">
    <property type="entry name" value="L1 transposable element, RRM domain"/>
    <property type="match status" value="1"/>
</dbReference>
<reference evidence="2" key="1">
    <citation type="journal article" date="2022" name="bioRxiv">
        <title>Sequencing and chromosome-scale assembly of the giantPleurodeles waltlgenome.</title>
        <authorList>
            <person name="Brown T."/>
            <person name="Elewa A."/>
            <person name="Iarovenko S."/>
            <person name="Subramanian E."/>
            <person name="Araus A.J."/>
            <person name="Petzold A."/>
            <person name="Susuki M."/>
            <person name="Suzuki K.-i.T."/>
            <person name="Hayashi T."/>
            <person name="Toyoda A."/>
            <person name="Oliveira C."/>
            <person name="Osipova E."/>
            <person name="Leigh N.D."/>
            <person name="Simon A."/>
            <person name="Yun M.H."/>
        </authorList>
    </citation>
    <scope>NUCLEOTIDE SEQUENCE</scope>
    <source>
        <strain evidence="2">20211129_DDA</strain>
        <tissue evidence="2">Liver</tissue>
    </source>
</reference>
<feature type="region of interest" description="Disordered" evidence="1">
    <location>
        <begin position="95"/>
        <end position="115"/>
    </location>
</feature>
<organism evidence="2 3">
    <name type="scientific">Pleurodeles waltl</name>
    <name type="common">Iberian ribbed newt</name>
    <dbReference type="NCBI Taxonomy" id="8319"/>
    <lineage>
        <taxon>Eukaryota</taxon>
        <taxon>Metazoa</taxon>
        <taxon>Chordata</taxon>
        <taxon>Craniata</taxon>
        <taxon>Vertebrata</taxon>
        <taxon>Euteleostomi</taxon>
        <taxon>Amphibia</taxon>
        <taxon>Batrachia</taxon>
        <taxon>Caudata</taxon>
        <taxon>Salamandroidea</taxon>
        <taxon>Salamandridae</taxon>
        <taxon>Pleurodelinae</taxon>
        <taxon>Pleurodeles</taxon>
    </lineage>
</organism>
<protein>
    <submittedName>
        <fullName evidence="2">Uncharacterized protein</fullName>
    </submittedName>
</protein>
<sequence>MSPSCEWSSKKSSDKISTAESDIKVLQTTSKKLEEQVKYLTKQNGVRATKLEDQEGRARTNNIRVIGVPEGTEGPSVDLFLEDLIANTLRPKHLSKKNSVERAHRAPIPPPKPAPPRTIIETVMLYYKLPVRTEMYA</sequence>
<gene>
    <name evidence="2" type="ORF">NDU88_007868</name>
</gene>
<dbReference type="AlphaFoldDB" id="A0AAV7VTV5"/>
<keyword evidence="3" id="KW-1185">Reference proteome</keyword>
<comment type="caution">
    <text evidence="2">The sequence shown here is derived from an EMBL/GenBank/DDBJ whole genome shotgun (WGS) entry which is preliminary data.</text>
</comment>
<dbReference type="PANTHER" id="PTHR11505">
    <property type="entry name" value="L1 TRANSPOSABLE ELEMENT-RELATED"/>
    <property type="match status" value="1"/>
</dbReference>
<name>A0AAV7VTV5_PLEWA</name>
<dbReference type="Proteomes" id="UP001066276">
    <property type="component" value="Chromosome 2_1"/>
</dbReference>
<dbReference type="EMBL" id="JANPWB010000003">
    <property type="protein sequence ID" value="KAJ1204087.1"/>
    <property type="molecule type" value="Genomic_DNA"/>
</dbReference>
<evidence type="ECO:0000313" key="2">
    <source>
        <dbReference type="EMBL" id="KAJ1204087.1"/>
    </source>
</evidence>
<evidence type="ECO:0000256" key="1">
    <source>
        <dbReference type="SAM" id="MobiDB-lite"/>
    </source>
</evidence>
<dbReference type="InterPro" id="IPR004244">
    <property type="entry name" value="Transposase_22"/>
</dbReference>
<accession>A0AAV7VTV5</accession>
<feature type="region of interest" description="Disordered" evidence="1">
    <location>
        <begin position="1"/>
        <end position="20"/>
    </location>
</feature>
<proteinExistence type="predicted"/>
<evidence type="ECO:0000313" key="3">
    <source>
        <dbReference type="Proteomes" id="UP001066276"/>
    </source>
</evidence>